<evidence type="ECO:0000313" key="2">
    <source>
        <dbReference type="Proteomes" id="UP000516314"/>
    </source>
</evidence>
<dbReference type="EMBL" id="LR881467">
    <property type="protein sequence ID" value="CAD5320802.1"/>
    <property type="molecule type" value="Genomic_DNA"/>
</dbReference>
<gene>
    <name evidence="1" type="ORF">AT9943_LOCUS8900</name>
</gene>
<proteinExistence type="predicted"/>
<dbReference type="AlphaFoldDB" id="A0A7G2EEX4"/>
<name>A0A7G2EEX4_ARATH</name>
<protein>
    <submittedName>
        <fullName evidence="1">(thale cress) hypothetical protein</fullName>
    </submittedName>
</protein>
<reference evidence="1 2" key="1">
    <citation type="submission" date="2020-09" db="EMBL/GenBank/DDBJ databases">
        <authorList>
            <person name="Ashkenazy H."/>
        </authorList>
    </citation>
    <scope>NUCLEOTIDE SEQUENCE [LARGE SCALE GENOMIC DNA]</scope>
    <source>
        <strain evidence="2">cv. Cdm-0</strain>
    </source>
</reference>
<dbReference type="Proteomes" id="UP000516314">
    <property type="component" value="Chromosome 2"/>
</dbReference>
<sequence length="129" mass="14961">MSGFDCLKLNIKYGGEVSFVDESFTYLGGFEKRDMSMDPDLMTWSIFADFPSENGVSAPVENVWYKLANEDLAYVRAIPEDRDSGIRQSSDYFVITIFHNYSLRLIIVCHQGYTARRYFTLFKIFALYI</sequence>
<evidence type="ECO:0000313" key="1">
    <source>
        <dbReference type="EMBL" id="CAD5320802.1"/>
    </source>
</evidence>
<accession>A0A7G2EEX4</accession>
<organism evidence="1 2">
    <name type="scientific">Arabidopsis thaliana</name>
    <name type="common">Mouse-ear cress</name>
    <dbReference type="NCBI Taxonomy" id="3702"/>
    <lineage>
        <taxon>Eukaryota</taxon>
        <taxon>Viridiplantae</taxon>
        <taxon>Streptophyta</taxon>
        <taxon>Embryophyta</taxon>
        <taxon>Tracheophyta</taxon>
        <taxon>Spermatophyta</taxon>
        <taxon>Magnoliopsida</taxon>
        <taxon>eudicotyledons</taxon>
        <taxon>Gunneridae</taxon>
        <taxon>Pentapetalae</taxon>
        <taxon>rosids</taxon>
        <taxon>malvids</taxon>
        <taxon>Brassicales</taxon>
        <taxon>Brassicaceae</taxon>
        <taxon>Camelineae</taxon>
        <taxon>Arabidopsis</taxon>
    </lineage>
</organism>